<feature type="chain" id="PRO_5040669959" evidence="3">
    <location>
        <begin position="25"/>
        <end position="586"/>
    </location>
</feature>
<keyword evidence="2" id="KW-0812">Transmembrane</keyword>
<feature type="transmembrane region" description="Helical" evidence="2">
    <location>
        <begin position="276"/>
        <end position="294"/>
    </location>
</feature>
<feature type="transmembrane region" description="Helical" evidence="2">
    <location>
        <begin position="477"/>
        <end position="495"/>
    </location>
</feature>
<feature type="compositionally biased region" description="Polar residues" evidence="1">
    <location>
        <begin position="183"/>
        <end position="213"/>
    </location>
</feature>
<reference evidence="7" key="3">
    <citation type="journal article" date="2019" name="J. ISSAAS">
        <title>Genomics, evolutionary history and diagnostics of the Alternaria alternata species group including apple and Asian pear pathotypes.</title>
        <authorList>
            <person name="Armitage A.D."/>
            <person name="Cockerton H.M."/>
            <person name="Sreenivasaprasad S."/>
            <person name="Woodhall J."/>
            <person name="Lane C."/>
            <person name="Harrison R.J."/>
            <person name="Clarkson J.P."/>
        </authorList>
    </citation>
    <scope>NUCLEOTIDE SEQUENCE</scope>
    <source>
        <strain evidence="7">FERA 1177</strain>
    </source>
</reference>
<feature type="domain" description="Protein YTP1-like C-terminal" evidence="5">
    <location>
        <begin position="280"/>
        <end position="566"/>
    </location>
</feature>
<dbReference type="OMA" id="NKGWAWN"/>
<sequence>MPNRGSLTIAAAALLLELLPLVTAHGDGAGMDMSVHDAPESQPQNTGFGGYWSLSEHASLMYWHIGLEILAWVFILPVAVMFSIACSRYTLPSQLAFLATNALALVLGLVYDHRTPEMYAGNAHSKTGWAITWIASAWVFLALIQAYARRPESHSKEDELTTANMLRYQRVHDEELPAPSRWSGDSGQGTERNSASLYDHSQSPSVESENQQFPGPVRKPTHDDDSFGDGDEDEEKRGFLHNTSIDHFFSRNVARFAVGRTLQAVRLLYVMVERTILVQGFVGIVSGAVVYGGIGRGGAVFNVLAHTVKGGIFFLYGFLTLGRWMGAFADFGWAWNVKPTKEVVGHRKAALPSAEFTESFVIWLYGCTNVFLEHLAAWGDAWTAQDLEHVSISVMFFGGGLLGMCIESTRVRDLLNSGVVASQATSLQNESWQQPSQYRFSMNPLPALIIMLLGKMMSSHHQSSMVSTMIHTQWGSMFMAFALARGLTYITLYISPPTSFLPSRPPTEIITAFCLISGGITFMVSNKDTVAALESYNLDAMFIFTVVMGLTALLMAWTTVVIAIKGWALRKESSSQHAKRYAGVLT</sequence>
<keyword evidence="2" id="KW-1133">Transmembrane helix</keyword>
<dbReference type="Pfam" id="PF10355">
    <property type="entry name" value="Ytp1"/>
    <property type="match status" value="1"/>
</dbReference>
<dbReference type="InterPro" id="IPR018827">
    <property type="entry name" value="YTP1_C"/>
</dbReference>
<dbReference type="VEuPathDB" id="FungiDB:CC77DRAFT_1028212"/>
<reference evidence="6 8" key="1">
    <citation type="submission" date="2016-05" db="EMBL/GenBank/DDBJ databases">
        <title>Comparative analysis of secretome profiles of manganese(II)-oxidizing ascomycete fungi.</title>
        <authorList>
            <consortium name="DOE Joint Genome Institute"/>
            <person name="Zeiner C.A."/>
            <person name="Purvine S.O."/>
            <person name="Zink E.M."/>
            <person name="Wu S."/>
            <person name="Pasa-Tolic L."/>
            <person name="Chaput D.L."/>
            <person name="Haridas S."/>
            <person name="Grigoriev I.V."/>
            <person name="Santelli C.M."/>
            <person name="Hansel C.M."/>
        </authorList>
    </citation>
    <scope>NUCLEOTIDE SEQUENCE [LARGE SCALE GENOMIC DNA]</scope>
    <source>
        <strain evidence="6 8">SRC1lrK2f</strain>
    </source>
</reference>
<accession>A0A177DXB8</accession>
<evidence type="ECO:0000256" key="1">
    <source>
        <dbReference type="SAM" id="MobiDB-lite"/>
    </source>
</evidence>
<evidence type="ECO:0000256" key="2">
    <source>
        <dbReference type="SAM" id="Phobius"/>
    </source>
</evidence>
<keyword evidence="2" id="KW-0472">Membrane</keyword>
<name>A0A177DXB8_ALTAL</name>
<dbReference type="KEGG" id="aalt:CC77DRAFT_1028212"/>
<organism evidence="6 8">
    <name type="scientific">Alternaria alternata</name>
    <name type="common">Alternaria rot fungus</name>
    <name type="synonym">Torula alternata</name>
    <dbReference type="NCBI Taxonomy" id="5599"/>
    <lineage>
        <taxon>Eukaryota</taxon>
        <taxon>Fungi</taxon>
        <taxon>Dikarya</taxon>
        <taxon>Ascomycota</taxon>
        <taxon>Pezizomycotina</taxon>
        <taxon>Dothideomycetes</taxon>
        <taxon>Pleosporomycetidae</taxon>
        <taxon>Pleosporales</taxon>
        <taxon>Pleosporineae</taxon>
        <taxon>Pleosporaceae</taxon>
        <taxon>Alternaria</taxon>
        <taxon>Alternaria sect. Alternaria</taxon>
        <taxon>Alternaria alternata complex</taxon>
    </lineage>
</organism>
<dbReference type="GeneID" id="29112022"/>
<dbReference type="InterPro" id="IPR018825">
    <property type="entry name" value="DUF2427"/>
</dbReference>
<dbReference type="RefSeq" id="XP_018389728.1">
    <property type="nucleotide sequence ID" value="XM_018526428.1"/>
</dbReference>
<evidence type="ECO:0000259" key="4">
    <source>
        <dbReference type="Pfam" id="PF10348"/>
    </source>
</evidence>
<gene>
    <name evidence="7" type="ORF">AA0117_g1012</name>
    <name evidence="6" type="ORF">CC77DRAFT_1028212</name>
</gene>
<evidence type="ECO:0000313" key="8">
    <source>
        <dbReference type="Proteomes" id="UP000077248"/>
    </source>
</evidence>
<evidence type="ECO:0000313" key="6">
    <source>
        <dbReference type="EMBL" id="OAG24307.1"/>
    </source>
</evidence>
<feature type="domain" description="DUF2427" evidence="4">
    <location>
        <begin position="55"/>
        <end position="147"/>
    </location>
</feature>
<feature type="transmembrane region" description="Helical" evidence="2">
    <location>
        <begin position="300"/>
        <end position="319"/>
    </location>
</feature>
<feature type="region of interest" description="Disordered" evidence="1">
    <location>
        <begin position="176"/>
        <end position="236"/>
    </location>
</feature>
<dbReference type="Proteomes" id="UP000077248">
    <property type="component" value="Unassembled WGS sequence"/>
</dbReference>
<reference evidence="9" key="2">
    <citation type="journal article" date="2019" name="bioRxiv">
        <title>Genomics, evolutionary history and diagnostics of the Alternaria alternata species group including apple and Asian pear pathotypes.</title>
        <authorList>
            <person name="Armitage A.D."/>
            <person name="Cockerton H.M."/>
            <person name="Sreenivasaprasad S."/>
            <person name="Woodhall J.W."/>
            <person name="Lane C.R."/>
            <person name="Harrison R.J."/>
            <person name="Clarkson J.P."/>
        </authorList>
    </citation>
    <scope>NUCLEOTIDE SEQUENCE [LARGE SCALE GENOMIC DNA]</scope>
    <source>
        <strain evidence="9">FERA 1177</strain>
    </source>
</reference>
<dbReference type="AlphaFoldDB" id="A0A177DXB8"/>
<evidence type="ECO:0000313" key="7">
    <source>
        <dbReference type="EMBL" id="RYN83648.1"/>
    </source>
</evidence>
<protein>
    <submittedName>
        <fullName evidence="6">Integral membrane protein</fullName>
    </submittedName>
</protein>
<evidence type="ECO:0000313" key="9">
    <source>
        <dbReference type="Proteomes" id="UP000291422"/>
    </source>
</evidence>
<feature type="transmembrane region" description="Helical" evidence="2">
    <location>
        <begin position="131"/>
        <end position="148"/>
    </location>
</feature>
<dbReference type="Pfam" id="PF10348">
    <property type="entry name" value="DUF2427"/>
    <property type="match status" value="1"/>
</dbReference>
<feature type="transmembrane region" description="Helical" evidence="2">
    <location>
        <begin position="95"/>
        <end position="111"/>
    </location>
</feature>
<feature type="transmembrane region" description="Helical" evidence="2">
    <location>
        <begin position="540"/>
        <end position="564"/>
    </location>
</feature>
<feature type="signal peptide" evidence="3">
    <location>
        <begin position="1"/>
        <end position="24"/>
    </location>
</feature>
<proteinExistence type="predicted"/>
<dbReference type="PANTHER" id="PTHR31685">
    <property type="entry name" value="INTEGRAL MEMBRANE PROTEIN (AFU_ORTHOLOGUE AFUA_6G12730)-RELATED"/>
    <property type="match status" value="1"/>
</dbReference>
<dbReference type="PANTHER" id="PTHR31685:SF3">
    <property type="entry name" value="INTEGRAL MEMBRANE PROTEIN (AFU_ORTHOLOGUE AFUA_6G12730)"/>
    <property type="match status" value="1"/>
</dbReference>
<keyword evidence="8" id="KW-1185">Reference proteome</keyword>
<evidence type="ECO:0000256" key="3">
    <source>
        <dbReference type="SAM" id="SignalP"/>
    </source>
</evidence>
<dbReference type="Proteomes" id="UP000291422">
    <property type="component" value="Unassembled WGS sequence"/>
</dbReference>
<dbReference type="EMBL" id="KV441471">
    <property type="protein sequence ID" value="OAG24307.1"/>
    <property type="molecule type" value="Genomic_DNA"/>
</dbReference>
<evidence type="ECO:0000259" key="5">
    <source>
        <dbReference type="Pfam" id="PF10355"/>
    </source>
</evidence>
<keyword evidence="3" id="KW-0732">Signal</keyword>
<dbReference type="EMBL" id="PDXD01000001">
    <property type="protein sequence ID" value="RYN83648.1"/>
    <property type="molecule type" value="Genomic_DNA"/>
</dbReference>
<feature type="transmembrane region" description="Helical" evidence="2">
    <location>
        <begin position="61"/>
        <end position="83"/>
    </location>
</feature>